<organism evidence="1 2">
    <name type="scientific">Kineococcus radiotolerans</name>
    <dbReference type="NCBI Taxonomy" id="131568"/>
    <lineage>
        <taxon>Bacteria</taxon>
        <taxon>Bacillati</taxon>
        <taxon>Actinomycetota</taxon>
        <taxon>Actinomycetes</taxon>
        <taxon>Kineosporiales</taxon>
        <taxon>Kineosporiaceae</taxon>
        <taxon>Kineococcus</taxon>
    </lineage>
</organism>
<name>A0A7W4TMV4_KINRA</name>
<comment type="caution">
    <text evidence="1">The sequence shown here is derived from an EMBL/GenBank/DDBJ whole genome shotgun (WGS) entry which is preliminary data.</text>
</comment>
<reference evidence="1 2" key="2">
    <citation type="submission" date="2020-08" db="EMBL/GenBank/DDBJ databases">
        <authorList>
            <person name="Partida-Martinez L."/>
            <person name="Huntemann M."/>
            <person name="Clum A."/>
            <person name="Wang J."/>
            <person name="Palaniappan K."/>
            <person name="Ritter S."/>
            <person name="Chen I.-M."/>
            <person name="Stamatis D."/>
            <person name="Reddy T."/>
            <person name="O'Malley R."/>
            <person name="Daum C."/>
            <person name="Shapiro N."/>
            <person name="Ivanova N."/>
            <person name="Kyrpides N."/>
            <person name="Woyke T."/>
        </authorList>
    </citation>
    <scope>NUCLEOTIDE SEQUENCE [LARGE SCALE GENOMIC DNA]</scope>
    <source>
        <strain evidence="1 2">AS2.23</strain>
    </source>
</reference>
<dbReference type="RefSeq" id="WP_183391804.1">
    <property type="nucleotide sequence ID" value="NZ_JACHVY010000002.1"/>
</dbReference>
<evidence type="ECO:0008006" key="3">
    <source>
        <dbReference type="Google" id="ProtNLM"/>
    </source>
</evidence>
<reference evidence="1 2" key="1">
    <citation type="submission" date="2020-08" db="EMBL/GenBank/DDBJ databases">
        <title>The Agave Microbiome: Exploring the role of microbial communities in plant adaptations to desert environments.</title>
        <authorList>
            <person name="Partida-Martinez L.P."/>
        </authorList>
    </citation>
    <scope>NUCLEOTIDE SEQUENCE [LARGE SCALE GENOMIC DNA]</scope>
    <source>
        <strain evidence="1 2">AS2.23</strain>
    </source>
</reference>
<accession>A0A7W4TMV4</accession>
<protein>
    <recommendedName>
        <fullName evidence="3">Heparinase II/III family protein</fullName>
    </recommendedName>
</protein>
<proteinExistence type="predicted"/>
<dbReference type="Proteomes" id="UP000533269">
    <property type="component" value="Unassembled WGS sequence"/>
</dbReference>
<sequence>MHPTPHPPPPPVDEAFTAALVTDLDRGVATLLAGRAPALSPLAHRETTARLKALVAAWSHPASTHHRDERLLAPAATLLAQLAAAQTPGGLFDSTNLASPPDTAFTVNDLCLTAQLADREPALAHLADGLRAVGARTLPPLLTGGVHTPNHRWELASALARLDALLDPGPAARARAEQWLAEGVDLQDDGMYSERSPLYAAAVTNPSLLVLADLLGRPDLLDPVRRNLEAFLPLIDDDGAVESVHSRRQDQHTAGHPGAGLVLQYRRLALDEDRADFAAAARLLQARGLDGRRELPEVMARPGLAAELPAGGALPPRDGTARLGASGLVVATSGRTRTVVFGGSDQPAVPTIRSGTANTATFLRFRHGDAVLESVRLSTEFFGLGPFRSATLEPGARGGHLLRQHLRAGYYQPLAPADRDPRGAYPLGDEGRFHAAMAFERRAVDTVELVTEVEVDLLGDGADLTVRTAGAATSFALELTLRPGGRLEGVQPAEGGAHRLTGPELRYTVGGDQLVIGPGGGDGHDQPATYGAGEQYDYLRGDHAARGERVYVTGRTPGVVTLHLRGRSAGS</sequence>
<dbReference type="EMBL" id="JACHVY010000002">
    <property type="protein sequence ID" value="MBB2901854.1"/>
    <property type="molecule type" value="Genomic_DNA"/>
</dbReference>
<dbReference type="AlphaFoldDB" id="A0A7W4TMV4"/>
<gene>
    <name evidence="1" type="ORF">FHR75_002669</name>
</gene>
<evidence type="ECO:0000313" key="1">
    <source>
        <dbReference type="EMBL" id="MBB2901854.1"/>
    </source>
</evidence>
<evidence type="ECO:0000313" key="2">
    <source>
        <dbReference type="Proteomes" id="UP000533269"/>
    </source>
</evidence>